<keyword evidence="2" id="KW-1185">Reference proteome</keyword>
<gene>
    <name evidence="1" type="ORF">BV22DRAFT_1071722</name>
</gene>
<accession>A0ACB8B861</accession>
<evidence type="ECO:0000313" key="1">
    <source>
        <dbReference type="EMBL" id="KAH7921764.1"/>
    </source>
</evidence>
<sequence>MRAEIIRNSIRVAAARALSSTASRTVPRQQTRLVFTAMSIPHDIQEFLANYPDATDETNNSDNYLFYSNQLPCQPDNLLIDRFHARFGGDYDELEYRHGYIQWLFPIQEDGMNLQAQALQPHEIVSMNGDNKVQSRLITSYKMMLHFYGMSLANQDTGLLSRSPDYNSRYSHLQRSMHNNLRITRILKCLSELGLEYLNAGFLLHVLSEQSENGKLDTRNIKGSMDRWWANCIRDDHEREWIGRVIRKARNAGDFTFTREMYESALTARKTHGRFE</sequence>
<organism evidence="1 2">
    <name type="scientific">Leucogyrophana mollusca</name>
    <dbReference type="NCBI Taxonomy" id="85980"/>
    <lineage>
        <taxon>Eukaryota</taxon>
        <taxon>Fungi</taxon>
        <taxon>Dikarya</taxon>
        <taxon>Basidiomycota</taxon>
        <taxon>Agaricomycotina</taxon>
        <taxon>Agaricomycetes</taxon>
        <taxon>Agaricomycetidae</taxon>
        <taxon>Boletales</taxon>
        <taxon>Boletales incertae sedis</taxon>
        <taxon>Leucogyrophana</taxon>
    </lineage>
</organism>
<protein>
    <submittedName>
        <fullName evidence="1">Uncharacterized protein</fullName>
    </submittedName>
</protein>
<reference evidence="1" key="1">
    <citation type="journal article" date="2021" name="New Phytol.">
        <title>Evolutionary innovations through gain and loss of genes in the ectomycorrhizal Boletales.</title>
        <authorList>
            <person name="Wu G."/>
            <person name="Miyauchi S."/>
            <person name="Morin E."/>
            <person name="Kuo A."/>
            <person name="Drula E."/>
            <person name="Varga T."/>
            <person name="Kohler A."/>
            <person name="Feng B."/>
            <person name="Cao Y."/>
            <person name="Lipzen A."/>
            <person name="Daum C."/>
            <person name="Hundley H."/>
            <person name="Pangilinan J."/>
            <person name="Johnson J."/>
            <person name="Barry K."/>
            <person name="LaButti K."/>
            <person name="Ng V."/>
            <person name="Ahrendt S."/>
            <person name="Min B."/>
            <person name="Choi I.G."/>
            <person name="Park H."/>
            <person name="Plett J.M."/>
            <person name="Magnuson J."/>
            <person name="Spatafora J.W."/>
            <person name="Nagy L.G."/>
            <person name="Henrissat B."/>
            <person name="Grigoriev I.V."/>
            <person name="Yang Z.L."/>
            <person name="Xu J."/>
            <person name="Martin F.M."/>
        </authorList>
    </citation>
    <scope>NUCLEOTIDE SEQUENCE</scope>
    <source>
        <strain evidence="1">KUC20120723A-06</strain>
    </source>
</reference>
<evidence type="ECO:0000313" key="2">
    <source>
        <dbReference type="Proteomes" id="UP000790709"/>
    </source>
</evidence>
<dbReference type="EMBL" id="MU266512">
    <property type="protein sequence ID" value="KAH7921764.1"/>
    <property type="molecule type" value="Genomic_DNA"/>
</dbReference>
<proteinExistence type="predicted"/>
<comment type="caution">
    <text evidence="1">The sequence shown here is derived from an EMBL/GenBank/DDBJ whole genome shotgun (WGS) entry which is preliminary data.</text>
</comment>
<dbReference type="Proteomes" id="UP000790709">
    <property type="component" value="Unassembled WGS sequence"/>
</dbReference>
<name>A0ACB8B861_9AGAM</name>